<accession>A0ABV3XZK7</accession>
<evidence type="ECO:0000256" key="1">
    <source>
        <dbReference type="ARBA" id="ARBA00023125"/>
    </source>
</evidence>
<keyword evidence="1 2" id="KW-0238">DNA-binding</keyword>
<organism evidence="4 5">
    <name type="scientific">Ferrimicrobium acidiphilum</name>
    <dbReference type="NCBI Taxonomy" id="121039"/>
    <lineage>
        <taxon>Bacteria</taxon>
        <taxon>Bacillati</taxon>
        <taxon>Actinomycetota</taxon>
        <taxon>Acidimicrobiia</taxon>
        <taxon>Acidimicrobiales</taxon>
        <taxon>Acidimicrobiaceae</taxon>
        <taxon>Ferrimicrobium</taxon>
    </lineage>
</organism>
<protein>
    <submittedName>
        <fullName evidence="4">TetR/AcrR family transcriptional regulator</fullName>
    </submittedName>
</protein>
<dbReference type="PROSITE" id="PS50977">
    <property type="entry name" value="HTH_TETR_2"/>
    <property type="match status" value="1"/>
</dbReference>
<evidence type="ECO:0000313" key="5">
    <source>
        <dbReference type="Proteomes" id="UP001560267"/>
    </source>
</evidence>
<evidence type="ECO:0000313" key="4">
    <source>
        <dbReference type="EMBL" id="MEX6428439.1"/>
    </source>
</evidence>
<feature type="DNA-binding region" description="H-T-H motif" evidence="2">
    <location>
        <begin position="42"/>
        <end position="61"/>
    </location>
</feature>
<dbReference type="RefSeq" id="WP_298403716.1">
    <property type="nucleotide sequence ID" value="NZ_JBFSHR010000002.1"/>
</dbReference>
<keyword evidence="5" id="KW-1185">Reference proteome</keyword>
<evidence type="ECO:0000259" key="3">
    <source>
        <dbReference type="PROSITE" id="PS50977"/>
    </source>
</evidence>
<dbReference type="EMBL" id="JBFSHR010000002">
    <property type="protein sequence ID" value="MEX6428439.1"/>
    <property type="molecule type" value="Genomic_DNA"/>
</dbReference>
<proteinExistence type="predicted"/>
<evidence type="ECO:0000256" key="2">
    <source>
        <dbReference type="PROSITE-ProRule" id="PRU00335"/>
    </source>
</evidence>
<reference evidence="4 5" key="1">
    <citation type="submission" date="2024-07" db="EMBL/GenBank/DDBJ databases">
        <title>Draft Genome Sequence of Ferrimicrobium acidiphilum Strain YE2023, Isolated from a Pulp of Bioleach Reactor.</title>
        <authorList>
            <person name="Elkina Y.A."/>
            <person name="Bulaeva A.G."/>
            <person name="Beletsky A.V."/>
            <person name="Mardanov A.V."/>
        </authorList>
    </citation>
    <scope>NUCLEOTIDE SEQUENCE [LARGE SCALE GENOMIC DNA]</scope>
    <source>
        <strain evidence="4 5">YE2023</strain>
    </source>
</reference>
<dbReference type="Gene3D" id="1.10.357.10">
    <property type="entry name" value="Tetracycline Repressor, domain 2"/>
    <property type="match status" value="1"/>
</dbReference>
<comment type="caution">
    <text evidence="4">The sequence shown here is derived from an EMBL/GenBank/DDBJ whole genome shotgun (WGS) entry which is preliminary data.</text>
</comment>
<sequence>MYEISKSPPSEVNSHRPSSPRQEELLELAYAHILVHGLTDLSLRPLAAAIGSSPRVLLFLFKSKEDLLRALLERARRDELAAIELIRRDQEVLNLRQVALSVWEWLSDPVHRDLLSLWVETYARSLVQPDGLWAEFASRTVYDWLDLFASYQSPARRRSRSGEAERTATLALLRGAMLDLLATGEVARVTGAVTSQLPTLIRVK</sequence>
<gene>
    <name evidence="4" type="ORF">AB6A68_01085</name>
</gene>
<dbReference type="Proteomes" id="UP001560267">
    <property type="component" value="Unassembled WGS sequence"/>
</dbReference>
<dbReference type="InterPro" id="IPR009057">
    <property type="entry name" value="Homeodomain-like_sf"/>
</dbReference>
<name>A0ABV3XZK7_9ACTN</name>
<dbReference type="InterPro" id="IPR001647">
    <property type="entry name" value="HTH_TetR"/>
</dbReference>
<feature type="domain" description="HTH tetR-type" evidence="3">
    <location>
        <begin position="19"/>
        <end position="79"/>
    </location>
</feature>
<dbReference type="SUPFAM" id="SSF46689">
    <property type="entry name" value="Homeodomain-like"/>
    <property type="match status" value="1"/>
</dbReference>